<protein>
    <submittedName>
        <fullName evidence="5">Fatty acid synthase</fullName>
    </submittedName>
</protein>
<dbReference type="Proteomes" id="UP000008237">
    <property type="component" value="Unassembled WGS sequence"/>
</dbReference>
<dbReference type="InterPro" id="IPR016039">
    <property type="entry name" value="Thiolase-like"/>
</dbReference>
<dbReference type="AlphaFoldDB" id="E2BS32"/>
<dbReference type="InterPro" id="IPR001227">
    <property type="entry name" value="Ac_transferase_dom_sf"/>
</dbReference>
<dbReference type="OMA" id="FHYAVHL"/>
<dbReference type="Pfam" id="PF02801">
    <property type="entry name" value="Ketoacyl-synt_C"/>
    <property type="match status" value="1"/>
</dbReference>
<dbReference type="Pfam" id="PF00698">
    <property type="entry name" value="Acyl_transf_1"/>
    <property type="match status" value="1"/>
</dbReference>
<dbReference type="Pfam" id="PF16197">
    <property type="entry name" value="KAsynt_C_assoc"/>
    <property type="match status" value="1"/>
</dbReference>
<dbReference type="EMBL" id="GL450136">
    <property type="protein sequence ID" value="EFN81498.1"/>
    <property type="molecule type" value="Genomic_DNA"/>
</dbReference>
<dbReference type="GO" id="GO:0004312">
    <property type="term" value="F:fatty acid synthase activity"/>
    <property type="evidence" value="ECO:0007669"/>
    <property type="project" value="TreeGrafter"/>
</dbReference>
<dbReference type="SUPFAM" id="SSF53901">
    <property type="entry name" value="Thiolase-like"/>
    <property type="match status" value="1"/>
</dbReference>
<dbReference type="InterPro" id="IPR014031">
    <property type="entry name" value="Ketoacyl_synth_C"/>
</dbReference>
<dbReference type="InterPro" id="IPR020841">
    <property type="entry name" value="PKS_Beta-ketoAc_synthase_dom"/>
</dbReference>
<dbReference type="InParanoid" id="E2BS32"/>
<dbReference type="PROSITE" id="PS52004">
    <property type="entry name" value="KS3_2"/>
    <property type="match status" value="1"/>
</dbReference>
<accession>E2BS32</accession>
<dbReference type="InterPro" id="IPR014043">
    <property type="entry name" value="Acyl_transferase_dom"/>
</dbReference>
<dbReference type="STRING" id="610380.E2BS32"/>
<evidence type="ECO:0000256" key="3">
    <source>
        <dbReference type="ARBA" id="ARBA00022679"/>
    </source>
</evidence>
<dbReference type="PANTHER" id="PTHR43775:SF23">
    <property type="entry name" value="FATTY ACID SYNTHASE 3"/>
    <property type="match status" value="1"/>
</dbReference>
<dbReference type="PANTHER" id="PTHR43775">
    <property type="entry name" value="FATTY ACID SYNTHASE"/>
    <property type="match status" value="1"/>
</dbReference>
<dbReference type="Pfam" id="PF00109">
    <property type="entry name" value="ketoacyl-synt"/>
    <property type="match status" value="1"/>
</dbReference>
<dbReference type="InterPro" id="IPR032821">
    <property type="entry name" value="PKS_assoc"/>
</dbReference>
<dbReference type="SMART" id="SM00825">
    <property type="entry name" value="PKS_KS"/>
    <property type="match status" value="1"/>
</dbReference>
<dbReference type="GO" id="GO:0004315">
    <property type="term" value="F:3-oxoacyl-[acyl-carrier-protein] synthase activity"/>
    <property type="evidence" value="ECO:0007669"/>
    <property type="project" value="InterPro"/>
</dbReference>
<dbReference type="Gene3D" id="3.40.47.10">
    <property type="match status" value="1"/>
</dbReference>
<gene>
    <name evidence="5" type="ORF">EAI_07014</name>
</gene>
<dbReference type="Gene3D" id="3.40.366.10">
    <property type="entry name" value="Malonyl-Coenzyme A Acyl Carrier Protein, domain 2"/>
    <property type="match status" value="1"/>
</dbReference>
<proteinExistence type="predicted"/>
<evidence type="ECO:0000313" key="5">
    <source>
        <dbReference type="EMBL" id="EFN81498.1"/>
    </source>
</evidence>
<dbReference type="InterPro" id="IPR050091">
    <property type="entry name" value="PKS_NRPS_Biosynth_Enz"/>
</dbReference>
<organism evidence="6">
    <name type="scientific">Harpegnathos saltator</name>
    <name type="common">Jerdon's jumping ant</name>
    <dbReference type="NCBI Taxonomy" id="610380"/>
    <lineage>
        <taxon>Eukaryota</taxon>
        <taxon>Metazoa</taxon>
        <taxon>Ecdysozoa</taxon>
        <taxon>Arthropoda</taxon>
        <taxon>Hexapoda</taxon>
        <taxon>Insecta</taxon>
        <taxon>Pterygota</taxon>
        <taxon>Neoptera</taxon>
        <taxon>Endopterygota</taxon>
        <taxon>Hymenoptera</taxon>
        <taxon>Apocrita</taxon>
        <taxon>Aculeata</taxon>
        <taxon>Formicoidea</taxon>
        <taxon>Formicidae</taxon>
        <taxon>Ponerinae</taxon>
        <taxon>Ponerini</taxon>
        <taxon>Harpegnathos</taxon>
    </lineage>
</organism>
<sequence length="588" mass="65196">MYCNGTSTIDSAPIQDEIVISGISGRFPESDNVRHLKENLLNKVDLGSDDCRRWQHDHPDIPKRTGKVNNIEKFDAEYFDIPFNQAHLLDPMTRCLLEHTYEAIVDAGINPKDLRGTKTGVIVGTSFSESENVLVYEKTQVTDHGGLECRRSMQANWISHWLGVTGPSYTVDTACSSSIYAMEHAYRNIKFGQCDNMIVAATNLCLNPLISLQYMRLGALSSDGFCKPFDNNANGYMRSEAIGVVFLQKAKNAKRIYATVIHCKTNCDGFKEEGITFPSTKMQSILLQQFYDECNISPSVVAYVDAHGTGTKVGDPIEINSIEKVFCKDRQGPLLISSSKSNTGHAEPASGLLQIIKVLITMETGIIPPNINITKERDDIEAFKRGTIRVVTTPTIWEPTFVALNSFGFGGANAHILLAPNMKQKVNGGAPKDDLPRLVVLSGRTEQAVESFLCEIGSQLVDVEYVRLLHELHAEELLNHPYRGYTIVENQISSNITSEIDHYDGVRKPICFVFSGIGSQWFGMGKALLRFPAFCETIEKCDTLLKIHGVHIIDILTSKQKVTLDCISNTVVSITAMQVTNFLTMIAQ</sequence>
<keyword evidence="6" id="KW-1185">Reference proteome</keyword>
<dbReference type="CDD" id="cd00833">
    <property type="entry name" value="PKS"/>
    <property type="match status" value="1"/>
</dbReference>
<feature type="domain" description="Ketosynthase family 3 (KS3)" evidence="4">
    <location>
        <begin position="15"/>
        <end position="420"/>
    </location>
</feature>
<dbReference type="InterPro" id="IPR016035">
    <property type="entry name" value="Acyl_Trfase/lysoPLipase"/>
</dbReference>
<dbReference type="InterPro" id="IPR014030">
    <property type="entry name" value="Ketoacyl_synth_N"/>
</dbReference>
<dbReference type="OrthoDB" id="329835at2759"/>
<dbReference type="PROSITE" id="PS00606">
    <property type="entry name" value="KS3_1"/>
    <property type="match status" value="1"/>
</dbReference>
<evidence type="ECO:0000256" key="1">
    <source>
        <dbReference type="ARBA" id="ARBA00022450"/>
    </source>
</evidence>
<name>E2BS32_HARSA</name>
<keyword evidence="3" id="KW-0808">Transferase</keyword>
<keyword evidence="1" id="KW-0596">Phosphopantetheine</keyword>
<evidence type="ECO:0000256" key="2">
    <source>
        <dbReference type="ARBA" id="ARBA00022553"/>
    </source>
</evidence>
<dbReference type="InterPro" id="IPR018201">
    <property type="entry name" value="Ketoacyl_synth_AS"/>
</dbReference>
<dbReference type="GO" id="GO:0006633">
    <property type="term" value="P:fatty acid biosynthetic process"/>
    <property type="evidence" value="ECO:0007669"/>
    <property type="project" value="InterPro"/>
</dbReference>
<reference evidence="5 6" key="1">
    <citation type="journal article" date="2010" name="Science">
        <title>Genomic comparison of the ants Camponotus floridanus and Harpegnathos saltator.</title>
        <authorList>
            <person name="Bonasio R."/>
            <person name="Zhang G."/>
            <person name="Ye C."/>
            <person name="Mutti N.S."/>
            <person name="Fang X."/>
            <person name="Qin N."/>
            <person name="Donahue G."/>
            <person name="Yang P."/>
            <person name="Li Q."/>
            <person name="Li C."/>
            <person name="Zhang P."/>
            <person name="Huang Z."/>
            <person name="Berger S.L."/>
            <person name="Reinberg D."/>
            <person name="Wang J."/>
            <person name="Liebig J."/>
        </authorList>
    </citation>
    <scope>NUCLEOTIDE SEQUENCE [LARGE SCALE GENOMIC DNA]</scope>
    <source>
        <strain evidence="5 6">R22 G/1</strain>
    </source>
</reference>
<dbReference type="Gene3D" id="3.30.70.3290">
    <property type="match status" value="1"/>
</dbReference>
<evidence type="ECO:0000313" key="6">
    <source>
        <dbReference type="Proteomes" id="UP000008237"/>
    </source>
</evidence>
<evidence type="ECO:0000259" key="4">
    <source>
        <dbReference type="PROSITE" id="PS52004"/>
    </source>
</evidence>
<keyword evidence="2" id="KW-0597">Phosphoprotein</keyword>
<dbReference type="SUPFAM" id="SSF52151">
    <property type="entry name" value="FabD/lysophospholipase-like"/>
    <property type="match status" value="1"/>
</dbReference>